<proteinExistence type="inferred from homology"/>
<evidence type="ECO:0000313" key="5">
    <source>
        <dbReference type="EMBL" id="EPB81322.1"/>
    </source>
</evidence>
<dbReference type="InParanoid" id="S2IZL2"/>
<keyword evidence="6" id="KW-1185">Reference proteome</keyword>
<dbReference type="OrthoDB" id="1918363at2759"/>
<reference evidence="6" key="1">
    <citation type="submission" date="2013-05" db="EMBL/GenBank/DDBJ databases">
        <title>The Genome sequence of Mucor circinelloides f. circinelloides 1006PhL.</title>
        <authorList>
            <consortium name="The Broad Institute Genomics Platform"/>
            <person name="Cuomo C."/>
            <person name="Earl A."/>
            <person name="Findley K."/>
            <person name="Lee S.C."/>
            <person name="Walker B."/>
            <person name="Young S."/>
            <person name="Zeng Q."/>
            <person name="Gargeya S."/>
            <person name="Fitzgerald M."/>
            <person name="Haas B."/>
            <person name="Abouelleil A."/>
            <person name="Allen A.W."/>
            <person name="Alvarado L."/>
            <person name="Arachchi H.M."/>
            <person name="Berlin A.M."/>
            <person name="Chapman S.B."/>
            <person name="Gainer-Dewar J."/>
            <person name="Goldberg J."/>
            <person name="Griggs A."/>
            <person name="Gujja S."/>
            <person name="Hansen M."/>
            <person name="Howarth C."/>
            <person name="Imamovic A."/>
            <person name="Ireland A."/>
            <person name="Larimer J."/>
            <person name="McCowan C."/>
            <person name="Murphy C."/>
            <person name="Pearson M."/>
            <person name="Poon T.W."/>
            <person name="Priest M."/>
            <person name="Roberts A."/>
            <person name="Saif S."/>
            <person name="Shea T."/>
            <person name="Sisk P."/>
            <person name="Sykes S."/>
            <person name="Wortman J."/>
            <person name="Nusbaum C."/>
            <person name="Birren B."/>
        </authorList>
    </citation>
    <scope>NUCLEOTIDE SEQUENCE [LARGE SCALE GENOMIC DNA]</scope>
    <source>
        <strain evidence="6">1006PhL</strain>
    </source>
</reference>
<keyword evidence="4" id="KW-0472">Membrane</keyword>
<dbReference type="GO" id="GO:0017056">
    <property type="term" value="F:structural constituent of nuclear pore"/>
    <property type="evidence" value="ECO:0007669"/>
    <property type="project" value="InterPro"/>
</dbReference>
<organism evidence="5 6">
    <name type="scientific">Mucor circinelloides f. circinelloides (strain 1006PhL)</name>
    <name type="common">Mucormycosis agent</name>
    <name type="synonym">Calyptromyces circinelloides</name>
    <dbReference type="NCBI Taxonomy" id="1220926"/>
    <lineage>
        <taxon>Eukaryota</taxon>
        <taxon>Fungi</taxon>
        <taxon>Fungi incertae sedis</taxon>
        <taxon>Mucoromycota</taxon>
        <taxon>Mucoromycotina</taxon>
        <taxon>Mucoromycetes</taxon>
        <taxon>Mucorales</taxon>
        <taxon>Mucorineae</taxon>
        <taxon>Mucoraceae</taxon>
        <taxon>Mucor</taxon>
    </lineage>
</organism>
<dbReference type="OMA" id="LLMCGQF"/>
<dbReference type="PANTHER" id="PTHR11225">
    <property type="entry name" value="NUCLEAR PORE COMPLEX PROTEIN NUP93 NUCLEOPORIN NUP93 DEAD EYE PROTEIN"/>
    <property type="match status" value="1"/>
</dbReference>
<name>S2IZL2_MUCC1</name>
<dbReference type="VEuPathDB" id="FungiDB:HMPREF1544_11963"/>
<keyword evidence="4" id="KW-0653">Protein transport</keyword>
<comment type="similarity">
    <text evidence="2 4">Belongs to the nucleoporin interacting component (NIC) family.</text>
</comment>
<dbReference type="AlphaFoldDB" id="S2IZL2"/>
<keyword evidence="3 4" id="KW-0539">Nucleus</keyword>
<evidence type="ECO:0000313" key="6">
    <source>
        <dbReference type="Proteomes" id="UP000014254"/>
    </source>
</evidence>
<keyword evidence="4" id="KW-0811">Translocation</keyword>
<evidence type="ECO:0000256" key="1">
    <source>
        <dbReference type="ARBA" id="ARBA00004259"/>
    </source>
</evidence>
<dbReference type="InterPro" id="IPR007231">
    <property type="entry name" value="Nucleoporin_int_Nup93/Nic96"/>
</dbReference>
<dbReference type="GO" id="GO:0016973">
    <property type="term" value="P:poly(A)+ mRNA export from nucleus"/>
    <property type="evidence" value="ECO:0007669"/>
    <property type="project" value="TreeGrafter"/>
</dbReference>
<dbReference type="Proteomes" id="UP000014254">
    <property type="component" value="Unassembled WGS sequence"/>
</dbReference>
<dbReference type="STRING" id="1220926.S2IZL2"/>
<evidence type="ECO:0000256" key="3">
    <source>
        <dbReference type="ARBA" id="ARBA00023242"/>
    </source>
</evidence>
<dbReference type="PANTHER" id="PTHR11225:SF4">
    <property type="entry name" value="NUCLEAR PORE COMPLEX PROTEIN NUP93"/>
    <property type="match status" value="1"/>
</dbReference>
<dbReference type="EMBL" id="KE124185">
    <property type="protein sequence ID" value="EPB81322.1"/>
    <property type="molecule type" value="Genomic_DNA"/>
</dbReference>
<dbReference type="eggNOG" id="KOG2168">
    <property type="taxonomic scope" value="Eukaryota"/>
</dbReference>
<dbReference type="GO" id="GO:0006606">
    <property type="term" value="P:protein import into nucleus"/>
    <property type="evidence" value="ECO:0007669"/>
    <property type="project" value="TreeGrafter"/>
</dbReference>
<evidence type="ECO:0000256" key="2">
    <source>
        <dbReference type="ARBA" id="ARBA00010186"/>
    </source>
</evidence>
<sequence length="804" mass="93040">MSNKFKQLLQDAKELPSLSTKYDSPKLQHDLQQLNAETNLITSKVDTSSKDSNALGHYFLAQGGANTHENSQYLEKVDTKFTFQPTQIKEKTDVEAHLKQVQETYIKDTIDELNRKTRQTVSSAMIDHRNMYWRSKKNMIMEEWDLEEINKTFGYMGIEDTKAVNAFKDLKKRYVMAVNDINNQRITGSPIPIVKKFADMAQTATCTNSQKLTMKLSWDIISRLTNESSDCIHGAYLVSNPEQSRITSMKSQLIRSARLHLESQFRSVVNETLKENAAAANVGGSLSERHRLKAYMKLQYKKKGSSWDPTLEVYDDVPIWLFTYLLVRCGYYNLALQYVEEKTQNFSGAPEFYNVFKEFCTDADFNISEEHRIQFERQYMAMKYTTKAHDPFKMLLYKIIGRCELQTKSEDMIYILEDSLWLQLMLVRETSKALKSNRAEYRLSEFQQMVSQADPSKYDKNGTNPWVYFNMLLLSLQFEKAINYLHGFENWRVQAVHLAVVFVYYGLVRVASQPSNIYEIVVSNSNGTPCLNYIGMIAQYIQVNLDECQDALQYLYLLTLYPNPTVHPICYEKMVEQIVRCDNFKDILGNKAKSLSGIIDKYKPLLGFRSYSSRDYEDLIVTPVARALQSRGRYKDSVYVFESLDKYEQVFGVLNQEIYVAINGYNTSDKKDSLIPSMQDIMAFCSSTRINYDKSHASKRDSSTLLTFNILVNFLKATIENHYGHSENALECIKQTDLLPQGPEFDMVQKYVQGLLTQHDYVRNLLPYMILIAVGDKSQCRSITYFLTFSKLQMPITLHQQIDQ</sequence>
<comment type="subcellular location">
    <subcellularLocation>
        <location evidence="1">Nucleus envelope</location>
    </subcellularLocation>
    <subcellularLocation>
        <location evidence="4">Nucleus</location>
        <location evidence="4">Nuclear pore complex</location>
    </subcellularLocation>
</comment>
<keyword evidence="4" id="KW-0509">mRNA transport</keyword>
<gene>
    <name evidence="5" type="ORF">HMPREF1544_11963</name>
</gene>
<keyword evidence="4" id="KW-0813">Transport</keyword>
<dbReference type="GO" id="GO:0005643">
    <property type="term" value="C:nuclear pore"/>
    <property type="evidence" value="ECO:0007669"/>
    <property type="project" value="UniProtKB-SubCell"/>
</dbReference>
<protein>
    <recommendedName>
        <fullName evidence="4">Nuclear pore protein</fullName>
    </recommendedName>
</protein>
<accession>S2IZL2</accession>
<evidence type="ECO:0000256" key="4">
    <source>
        <dbReference type="RuleBase" id="RU364035"/>
    </source>
</evidence>
<keyword evidence="4" id="KW-0906">Nuclear pore complex</keyword>
<dbReference type="Pfam" id="PF04097">
    <property type="entry name" value="Nic96"/>
    <property type="match status" value="1"/>
</dbReference>